<dbReference type="AlphaFoldDB" id="A0A9X1SDJ1"/>
<keyword evidence="12" id="KW-1185">Reference proteome</keyword>
<evidence type="ECO:0000313" key="11">
    <source>
        <dbReference type="EMBL" id="MCC3296864.1"/>
    </source>
</evidence>
<proteinExistence type="predicted"/>
<reference evidence="11" key="1">
    <citation type="submission" date="2021-10" db="EMBL/GenBank/DDBJ databases">
        <title>Novel species in genus Arthrobacter.</title>
        <authorList>
            <person name="Liu Y."/>
        </authorList>
    </citation>
    <scope>NUCLEOTIDE SEQUENCE</scope>
    <source>
        <strain evidence="11">Zg-Y453</strain>
    </source>
</reference>
<evidence type="ECO:0000256" key="4">
    <source>
        <dbReference type="ARBA" id="ARBA00022630"/>
    </source>
</evidence>
<dbReference type="GO" id="GO:0046872">
    <property type="term" value="F:metal ion binding"/>
    <property type="evidence" value="ECO:0007669"/>
    <property type="project" value="UniProtKB-KW"/>
</dbReference>
<keyword evidence="7" id="KW-0274">FAD</keyword>
<dbReference type="EMBL" id="JAJFZV010000002">
    <property type="protein sequence ID" value="MCC3296864.1"/>
    <property type="molecule type" value="Genomic_DNA"/>
</dbReference>
<dbReference type="GO" id="GO:0016740">
    <property type="term" value="F:transferase activity"/>
    <property type="evidence" value="ECO:0007669"/>
    <property type="project" value="UniProtKB-KW"/>
</dbReference>
<dbReference type="InterPro" id="IPR024932">
    <property type="entry name" value="ApbE"/>
</dbReference>
<keyword evidence="8" id="KW-0460">Magnesium</keyword>
<dbReference type="PANTHER" id="PTHR30040:SF2">
    <property type="entry name" value="FAD:PROTEIN FMN TRANSFERASE"/>
    <property type="match status" value="1"/>
</dbReference>
<evidence type="ECO:0000313" key="12">
    <source>
        <dbReference type="Proteomes" id="UP001139158"/>
    </source>
</evidence>
<evidence type="ECO:0000256" key="1">
    <source>
        <dbReference type="ARBA" id="ARBA00001946"/>
    </source>
</evidence>
<keyword evidence="6" id="KW-0479">Metal-binding</keyword>
<evidence type="ECO:0000256" key="6">
    <source>
        <dbReference type="ARBA" id="ARBA00022723"/>
    </source>
</evidence>
<evidence type="ECO:0000256" key="10">
    <source>
        <dbReference type="ARBA" id="ARBA00048540"/>
    </source>
</evidence>
<evidence type="ECO:0000256" key="7">
    <source>
        <dbReference type="ARBA" id="ARBA00022827"/>
    </source>
</evidence>
<keyword evidence="5 11" id="KW-0808">Transferase</keyword>
<dbReference type="Proteomes" id="UP001139158">
    <property type="component" value="Unassembled WGS sequence"/>
</dbReference>
<protein>
    <recommendedName>
        <fullName evidence="3">FAD:protein FMN transferase</fullName>
        <ecNumber evidence="2">2.7.1.180</ecNumber>
    </recommendedName>
    <alternativeName>
        <fullName evidence="9">Flavin transferase</fullName>
    </alternativeName>
</protein>
<gene>
    <name evidence="11" type="ORF">LJ757_03470</name>
</gene>
<dbReference type="EC" id="2.7.1.180" evidence="2"/>
<comment type="caution">
    <text evidence="11">The sequence shown here is derived from an EMBL/GenBank/DDBJ whole genome shotgun (WGS) entry which is preliminary data.</text>
</comment>
<accession>A0A9X1SDJ1</accession>
<evidence type="ECO:0000256" key="3">
    <source>
        <dbReference type="ARBA" id="ARBA00016337"/>
    </source>
</evidence>
<evidence type="ECO:0000256" key="5">
    <source>
        <dbReference type="ARBA" id="ARBA00022679"/>
    </source>
</evidence>
<evidence type="ECO:0000256" key="9">
    <source>
        <dbReference type="ARBA" id="ARBA00031306"/>
    </source>
</evidence>
<dbReference type="Pfam" id="PF02424">
    <property type="entry name" value="ApbE"/>
    <property type="match status" value="1"/>
</dbReference>
<dbReference type="PANTHER" id="PTHR30040">
    <property type="entry name" value="THIAMINE BIOSYNTHESIS LIPOPROTEIN APBE"/>
    <property type="match status" value="1"/>
</dbReference>
<dbReference type="RefSeq" id="WP_227894625.1">
    <property type="nucleotide sequence ID" value="NZ_CP099466.1"/>
</dbReference>
<keyword evidence="4" id="KW-0285">Flavoprotein</keyword>
<evidence type="ECO:0000256" key="2">
    <source>
        <dbReference type="ARBA" id="ARBA00011955"/>
    </source>
</evidence>
<dbReference type="InterPro" id="IPR003374">
    <property type="entry name" value="ApbE-like_sf"/>
</dbReference>
<comment type="cofactor">
    <cofactor evidence="1">
        <name>Mg(2+)</name>
        <dbReference type="ChEBI" id="CHEBI:18420"/>
    </cofactor>
</comment>
<dbReference type="Gene3D" id="3.10.520.10">
    <property type="entry name" value="ApbE-like domains"/>
    <property type="match status" value="1"/>
</dbReference>
<sequence>MNEEYGFEAIGTQWLITTQKPVDSAARAAVAGLIAEYDAALSRFRPDSVLGSLGGGAGTVILPGYTAGLFQLFGRLEALTGGRLNPLVGGSLEQLGYGPGYRLQPQGPAVAAPPWRSAATWRPVHGPAGGVELVLERPATVDVGAAGKGQLVDLVWELLVFRGYASVVVDAGSDMRHSGAAGVRVALEHPYDSTQAIGVVEVSGRALCASAASRRTWGEGLHHVLDASTGRPVDAVAATWVLAPDAMTADGLATALFLTDPSLLAAEFDFDYVRMFSDGRAQYSPAMAGVLFS</sequence>
<comment type="catalytic activity">
    <reaction evidence="10">
        <text>L-threonyl-[protein] + FAD = FMN-L-threonyl-[protein] + AMP + H(+)</text>
        <dbReference type="Rhea" id="RHEA:36847"/>
        <dbReference type="Rhea" id="RHEA-COMP:11060"/>
        <dbReference type="Rhea" id="RHEA-COMP:11061"/>
        <dbReference type="ChEBI" id="CHEBI:15378"/>
        <dbReference type="ChEBI" id="CHEBI:30013"/>
        <dbReference type="ChEBI" id="CHEBI:57692"/>
        <dbReference type="ChEBI" id="CHEBI:74257"/>
        <dbReference type="ChEBI" id="CHEBI:456215"/>
        <dbReference type="EC" id="2.7.1.180"/>
    </reaction>
</comment>
<dbReference type="SUPFAM" id="SSF143631">
    <property type="entry name" value="ApbE-like"/>
    <property type="match status" value="1"/>
</dbReference>
<name>A0A9X1SDJ1_9MICC</name>
<organism evidence="11 12">
    <name type="scientific">Arthrobacter caoxuetaonis</name>
    <dbReference type="NCBI Taxonomy" id="2886935"/>
    <lineage>
        <taxon>Bacteria</taxon>
        <taxon>Bacillati</taxon>
        <taxon>Actinomycetota</taxon>
        <taxon>Actinomycetes</taxon>
        <taxon>Micrococcales</taxon>
        <taxon>Micrococcaceae</taxon>
        <taxon>Arthrobacter</taxon>
    </lineage>
</organism>
<evidence type="ECO:0000256" key="8">
    <source>
        <dbReference type="ARBA" id="ARBA00022842"/>
    </source>
</evidence>